<evidence type="ECO:0000313" key="3">
    <source>
        <dbReference type="EMBL" id="HEM66561.1"/>
    </source>
</evidence>
<reference evidence="3" key="1">
    <citation type="journal article" date="2020" name="mSystems">
        <title>Genome- and Community-Level Interaction Insights into Carbon Utilization and Element Cycling Functions of Hydrothermarchaeota in Hydrothermal Sediment.</title>
        <authorList>
            <person name="Zhou Z."/>
            <person name="Liu Y."/>
            <person name="Xu W."/>
            <person name="Pan J."/>
            <person name="Luo Z.H."/>
            <person name="Li M."/>
        </authorList>
    </citation>
    <scope>NUCLEOTIDE SEQUENCE [LARGE SCALE GENOMIC DNA]</scope>
    <source>
        <strain evidence="3">SpSt-125</strain>
    </source>
</reference>
<evidence type="ECO:0000259" key="2">
    <source>
        <dbReference type="PROSITE" id="PS51898"/>
    </source>
</evidence>
<accession>A0A7J2U1B5</accession>
<dbReference type="AlphaFoldDB" id="A0A7J2U1B5"/>
<keyword evidence="1" id="KW-0233">DNA recombination</keyword>
<dbReference type="EMBL" id="DSEU01000018">
    <property type="protein sequence ID" value="HEM66561.1"/>
    <property type="molecule type" value="Genomic_DNA"/>
</dbReference>
<dbReference type="GO" id="GO:0003677">
    <property type="term" value="F:DNA binding"/>
    <property type="evidence" value="ECO:0007669"/>
    <property type="project" value="InterPro"/>
</dbReference>
<feature type="domain" description="Tyr recombinase" evidence="2">
    <location>
        <begin position="14"/>
        <end position="185"/>
    </location>
</feature>
<dbReference type="InterPro" id="IPR013762">
    <property type="entry name" value="Integrase-like_cat_sf"/>
</dbReference>
<dbReference type="GO" id="GO:0006310">
    <property type="term" value="P:DNA recombination"/>
    <property type="evidence" value="ECO:0007669"/>
    <property type="project" value="UniProtKB-KW"/>
</dbReference>
<gene>
    <name evidence="3" type="ORF">ENO26_03170</name>
</gene>
<dbReference type="Pfam" id="PF00589">
    <property type="entry name" value="Phage_integrase"/>
    <property type="match status" value="1"/>
</dbReference>
<dbReference type="CDD" id="cd00397">
    <property type="entry name" value="DNA_BRE_C"/>
    <property type="match status" value="1"/>
</dbReference>
<proteinExistence type="predicted"/>
<dbReference type="Gene3D" id="1.10.443.10">
    <property type="entry name" value="Intergrase catalytic core"/>
    <property type="match status" value="1"/>
</dbReference>
<dbReference type="GO" id="GO:0015074">
    <property type="term" value="P:DNA integration"/>
    <property type="evidence" value="ECO:0007669"/>
    <property type="project" value="InterPro"/>
</dbReference>
<evidence type="ECO:0000256" key="1">
    <source>
        <dbReference type="ARBA" id="ARBA00023172"/>
    </source>
</evidence>
<dbReference type="InterPro" id="IPR011010">
    <property type="entry name" value="DNA_brk_join_enz"/>
</dbReference>
<comment type="caution">
    <text evidence="3">The sequence shown here is derived from an EMBL/GenBank/DDBJ whole genome shotgun (WGS) entry which is preliminary data.</text>
</comment>
<protein>
    <submittedName>
        <fullName evidence="3">Integrase</fullName>
    </submittedName>
</protein>
<organism evidence="3">
    <name type="scientific">Ignisphaera aggregans</name>
    <dbReference type="NCBI Taxonomy" id="334771"/>
    <lineage>
        <taxon>Archaea</taxon>
        <taxon>Thermoproteota</taxon>
        <taxon>Thermoprotei</taxon>
        <taxon>Desulfurococcales</taxon>
        <taxon>Desulfurococcaceae</taxon>
        <taxon>Ignisphaera</taxon>
    </lineage>
</organism>
<name>A0A7J2U1B5_9CREN</name>
<dbReference type="SUPFAM" id="SSF56349">
    <property type="entry name" value="DNA breaking-rejoining enzymes"/>
    <property type="match status" value="1"/>
</dbReference>
<dbReference type="InterPro" id="IPR002104">
    <property type="entry name" value="Integrase_catalytic"/>
</dbReference>
<sequence>MARPKKPRKRLGEKQPKSWDYGVDYEKAYRELARLVQSEKDGYTKCYAAIALTALRSGSRIGEAIEAFKEFLNTSKVKVYVRVEKHKKDDYRLMVMPKEIVEEDFSMCRELLNKSRDHIQANINKYLHRRLGINAHSLRYAFITYMLRRGVSPSIIAAITGHKNLNMILKYTEKKAAENILEGLEHIE</sequence>
<dbReference type="PROSITE" id="PS51898">
    <property type="entry name" value="TYR_RECOMBINASE"/>
    <property type="match status" value="1"/>
</dbReference>